<protein>
    <submittedName>
        <fullName evidence="1">Uncharacterized protein</fullName>
    </submittedName>
</protein>
<dbReference type="Proteomes" id="UP000011115">
    <property type="component" value="Unassembled WGS sequence"/>
</dbReference>
<evidence type="ECO:0000313" key="1">
    <source>
        <dbReference type="EnsemblPlants" id="PGSC0003DMT400022437"/>
    </source>
</evidence>
<sequence>MSHMITITNTRSTHGIITTHTRFSHRIHTQIISVSAWYPSQSGVVFISDVISKPTVSISIPAWYLSQSTITNDMYNHNYNHNEE</sequence>
<dbReference type="InParanoid" id="M1AGQ0"/>
<dbReference type="EnsemblPlants" id="PGSC0003DMT400022437">
    <property type="protein sequence ID" value="PGSC0003DMT400022437"/>
    <property type="gene ID" value="PGSC0003DMG400008695"/>
</dbReference>
<evidence type="ECO:0000313" key="2">
    <source>
        <dbReference type="Proteomes" id="UP000011115"/>
    </source>
</evidence>
<name>M1AGQ0_SOLTU</name>
<dbReference type="Gramene" id="PGSC0003DMT400022437">
    <property type="protein sequence ID" value="PGSC0003DMT400022437"/>
    <property type="gene ID" value="PGSC0003DMG400008695"/>
</dbReference>
<keyword evidence="2" id="KW-1185">Reference proteome</keyword>
<dbReference type="AlphaFoldDB" id="M1AGQ0"/>
<reference evidence="2" key="1">
    <citation type="journal article" date="2011" name="Nature">
        <title>Genome sequence and analysis of the tuber crop potato.</title>
        <authorList>
            <consortium name="The Potato Genome Sequencing Consortium"/>
        </authorList>
    </citation>
    <scope>NUCLEOTIDE SEQUENCE [LARGE SCALE GENOMIC DNA]</scope>
    <source>
        <strain evidence="2">cv. DM1-3 516 R44</strain>
    </source>
</reference>
<accession>M1AGQ0</accession>
<dbReference type="PaxDb" id="4113-PGSC0003DMT400022437"/>
<proteinExistence type="predicted"/>
<reference evidence="1" key="2">
    <citation type="submission" date="2015-06" db="UniProtKB">
        <authorList>
            <consortium name="EnsemblPlants"/>
        </authorList>
    </citation>
    <scope>IDENTIFICATION</scope>
    <source>
        <strain evidence="1">DM1-3 516 R44</strain>
    </source>
</reference>
<organism evidence="1 2">
    <name type="scientific">Solanum tuberosum</name>
    <name type="common">Potato</name>
    <dbReference type="NCBI Taxonomy" id="4113"/>
    <lineage>
        <taxon>Eukaryota</taxon>
        <taxon>Viridiplantae</taxon>
        <taxon>Streptophyta</taxon>
        <taxon>Embryophyta</taxon>
        <taxon>Tracheophyta</taxon>
        <taxon>Spermatophyta</taxon>
        <taxon>Magnoliopsida</taxon>
        <taxon>eudicotyledons</taxon>
        <taxon>Gunneridae</taxon>
        <taxon>Pentapetalae</taxon>
        <taxon>asterids</taxon>
        <taxon>lamiids</taxon>
        <taxon>Solanales</taxon>
        <taxon>Solanaceae</taxon>
        <taxon>Solanoideae</taxon>
        <taxon>Solaneae</taxon>
        <taxon>Solanum</taxon>
    </lineage>
</organism>
<dbReference type="HOGENOM" id="CLU_2531891_0_0_1"/>